<comment type="caution">
    <text evidence="1">The sequence shown here is derived from an EMBL/GenBank/DDBJ whole genome shotgun (WGS) entry which is preliminary data.</text>
</comment>
<reference evidence="1" key="1">
    <citation type="submission" date="2024-05" db="EMBL/GenBank/DDBJ databases">
        <title>WGS of Aeromonas isolates.</title>
        <authorList>
            <person name="Lee H."/>
        </authorList>
    </citation>
    <scope>NUCLEOTIDE SEQUENCE</scope>
    <source>
        <strain evidence="1">LP308</strain>
    </source>
</reference>
<accession>A0ABT7QG31</accession>
<dbReference type="EMBL" id="JAOPLU010000007">
    <property type="protein sequence ID" value="MDM5132924.1"/>
    <property type="molecule type" value="Genomic_DNA"/>
</dbReference>
<sequence>MMKARLLDIAAMMAVGYLLALTIVGDPVAALWGCTAPLIDKLLG</sequence>
<name>A0ABT7QG31_9GAMM</name>
<dbReference type="RefSeq" id="WP_290042545.1">
    <property type="nucleotide sequence ID" value="NZ_JAOPLU010000007.1"/>
</dbReference>
<keyword evidence="2" id="KW-1185">Reference proteome</keyword>
<protein>
    <submittedName>
        <fullName evidence="1">Uncharacterized protein</fullName>
    </submittedName>
</protein>
<proteinExistence type="predicted"/>
<gene>
    <name evidence="1" type="ORF">OB962_18290</name>
</gene>
<evidence type="ECO:0000313" key="1">
    <source>
        <dbReference type="EMBL" id="MDM5132924.1"/>
    </source>
</evidence>
<evidence type="ECO:0000313" key="2">
    <source>
        <dbReference type="Proteomes" id="UP001168109"/>
    </source>
</evidence>
<dbReference type="Proteomes" id="UP001168109">
    <property type="component" value="Unassembled WGS sequence"/>
</dbReference>
<organism evidence="1 2">
    <name type="scientific">Aeromonas piscicola</name>
    <dbReference type="NCBI Taxonomy" id="600645"/>
    <lineage>
        <taxon>Bacteria</taxon>
        <taxon>Pseudomonadati</taxon>
        <taxon>Pseudomonadota</taxon>
        <taxon>Gammaproteobacteria</taxon>
        <taxon>Aeromonadales</taxon>
        <taxon>Aeromonadaceae</taxon>
        <taxon>Aeromonas</taxon>
    </lineage>
</organism>